<protein>
    <recommendedName>
        <fullName evidence="6">B-like cyclin</fullName>
    </recommendedName>
</protein>
<proteinExistence type="inferred from homology"/>
<dbReference type="InterPro" id="IPR039361">
    <property type="entry name" value="Cyclin"/>
</dbReference>
<evidence type="ECO:0000259" key="8">
    <source>
        <dbReference type="SMART" id="SM00385"/>
    </source>
</evidence>
<dbReference type="GO" id="GO:0051301">
    <property type="term" value="P:cell division"/>
    <property type="evidence" value="ECO:0007669"/>
    <property type="project" value="UniProtKB-KW"/>
</dbReference>
<evidence type="ECO:0000256" key="4">
    <source>
        <dbReference type="ARBA" id="ARBA00023127"/>
    </source>
</evidence>
<feature type="domain" description="Cyclin-like" evidence="8">
    <location>
        <begin position="116"/>
        <end position="204"/>
    </location>
</feature>
<dbReference type="InterPro" id="IPR036915">
    <property type="entry name" value="Cyclin-like_sf"/>
</dbReference>
<dbReference type="Gene3D" id="1.10.472.10">
    <property type="entry name" value="Cyclin-like"/>
    <property type="match status" value="2"/>
</dbReference>
<organism evidence="9 10">
    <name type="scientific">Vigna mungo</name>
    <name type="common">Black gram</name>
    <name type="synonym">Phaseolus mungo</name>
    <dbReference type="NCBI Taxonomy" id="3915"/>
    <lineage>
        <taxon>Eukaryota</taxon>
        <taxon>Viridiplantae</taxon>
        <taxon>Streptophyta</taxon>
        <taxon>Embryophyta</taxon>
        <taxon>Tracheophyta</taxon>
        <taxon>Spermatophyta</taxon>
        <taxon>Magnoliopsida</taxon>
        <taxon>eudicotyledons</taxon>
        <taxon>Gunneridae</taxon>
        <taxon>Pentapetalae</taxon>
        <taxon>rosids</taxon>
        <taxon>fabids</taxon>
        <taxon>Fabales</taxon>
        <taxon>Fabaceae</taxon>
        <taxon>Papilionoideae</taxon>
        <taxon>50 kb inversion clade</taxon>
        <taxon>NPAAA clade</taxon>
        <taxon>indigoferoid/millettioid clade</taxon>
        <taxon>Phaseoleae</taxon>
        <taxon>Vigna</taxon>
    </lineage>
</organism>
<dbReference type="EMBL" id="CP144699">
    <property type="protein sequence ID" value="WVZ20674.1"/>
    <property type="molecule type" value="Genomic_DNA"/>
</dbReference>
<dbReference type="Proteomes" id="UP001374535">
    <property type="component" value="Chromosome 2"/>
</dbReference>
<gene>
    <name evidence="9" type="ORF">V8G54_007996</name>
</gene>
<dbReference type="CDD" id="cd20543">
    <property type="entry name" value="CYCLIN_AtCycD-like_rpt1"/>
    <property type="match status" value="1"/>
</dbReference>
<comment type="subunit">
    <text evidence="2">Interacts with the CDC2 protein kinase to form a serine/threonine kinase holoenzyme complex also known as maturation promoting factor (MPF). The cyclin subunit imparts substrate specificity to the complex.</text>
</comment>
<accession>A0AAQ3S9K8</accession>
<evidence type="ECO:0000256" key="7">
    <source>
        <dbReference type="RuleBase" id="RU000383"/>
    </source>
</evidence>
<dbReference type="SUPFAM" id="SSF47954">
    <property type="entry name" value="Cyclin-like"/>
    <property type="match status" value="1"/>
</dbReference>
<keyword evidence="10" id="KW-1185">Reference proteome</keyword>
<keyword evidence="5" id="KW-0131">Cell cycle</keyword>
<dbReference type="Pfam" id="PF00134">
    <property type="entry name" value="Cyclin_N"/>
    <property type="match status" value="1"/>
</dbReference>
<keyword evidence="3" id="KW-0132">Cell division</keyword>
<dbReference type="PANTHER" id="PTHR10177">
    <property type="entry name" value="CYCLINS"/>
    <property type="match status" value="1"/>
</dbReference>
<evidence type="ECO:0000256" key="6">
    <source>
        <dbReference type="ARBA" id="ARBA00032263"/>
    </source>
</evidence>
<dbReference type="FunFam" id="1.10.472.10:FF:000060">
    <property type="entry name" value="D6-type cyclin"/>
    <property type="match status" value="1"/>
</dbReference>
<dbReference type="InterPro" id="IPR006671">
    <property type="entry name" value="Cyclin_N"/>
</dbReference>
<keyword evidence="4 7" id="KW-0195">Cyclin</keyword>
<evidence type="ECO:0000256" key="2">
    <source>
        <dbReference type="ARBA" id="ARBA00011177"/>
    </source>
</evidence>
<dbReference type="SMART" id="SM00385">
    <property type="entry name" value="CYCLIN"/>
    <property type="match status" value="1"/>
</dbReference>
<dbReference type="InterPro" id="IPR013763">
    <property type="entry name" value="Cyclin-like_dom"/>
</dbReference>
<evidence type="ECO:0000256" key="5">
    <source>
        <dbReference type="ARBA" id="ARBA00023306"/>
    </source>
</evidence>
<comment type="similarity">
    <text evidence="1">Belongs to the cyclin family. Cyclin D subfamily.</text>
</comment>
<evidence type="ECO:0000256" key="1">
    <source>
        <dbReference type="ARBA" id="ARBA00009065"/>
    </source>
</evidence>
<evidence type="ECO:0000256" key="3">
    <source>
        <dbReference type="ARBA" id="ARBA00022618"/>
    </source>
</evidence>
<dbReference type="AlphaFoldDB" id="A0AAQ3S9K8"/>
<evidence type="ECO:0000313" key="10">
    <source>
        <dbReference type="Proteomes" id="UP001374535"/>
    </source>
</evidence>
<sequence>MANHHHHHHAHDTNLKSLLDTLYCSEEHWEEHVGEDELDQAEDDYPTANNITNNNATSSTTLIHSLRSPHPLLFESDMFCDEQELTSLLRKEKHNPLTTFLRSNPALECAHREGVEWMLRVNAHYSFSALTALLAVNYFDRFLSTFRFQDGKPWMTHLAAVACLSLAAKVEETQVPLLLDLQVEEGRYLFEAKTIKRMEILVLSTLGWKMNPPTPLSFLDYITRRLGLKDNHCWDFLRKCEGVLVSVLGGNFVTPSLEINGLSTVRTGKCDDDTRSEKRGALSRRRIPETTVGYSGIRQGWWSYEKVNECRKMLELWSGYEKQDKECMKRKFGSVPGSPNGVMEMSFSCDSSNEAWTVVAGASVCCSAEGLWKKSRSEVKR</sequence>
<name>A0AAQ3S9K8_VIGMU</name>
<reference evidence="9 10" key="1">
    <citation type="journal article" date="2023" name="Life. Sci Alliance">
        <title>Evolutionary insights into 3D genome organization and epigenetic landscape of Vigna mungo.</title>
        <authorList>
            <person name="Junaid A."/>
            <person name="Singh B."/>
            <person name="Bhatia S."/>
        </authorList>
    </citation>
    <scope>NUCLEOTIDE SEQUENCE [LARGE SCALE GENOMIC DNA]</scope>
    <source>
        <strain evidence="9">Urdbean</strain>
    </source>
</reference>
<evidence type="ECO:0000313" key="9">
    <source>
        <dbReference type="EMBL" id="WVZ20674.1"/>
    </source>
</evidence>